<dbReference type="InterPro" id="IPR052993">
    <property type="entry name" value="CFA-57"/>
</dbReference>
<accession>A0ABP0TIT0</accession>
<dbReference type="EMBL" id="OZ019903">
    <property type="protein sequence ID" value="CAK9197285.1"/>
    <property type="molecule type" value="Genomic_DNA"/>
</dbReference>
<dbReference type="Proteomes" id="UP001497512">
    <property type="component" value="Chromosome 11"/>
</dbReference>
<organism evidence="2 3">
    <name type="scientific">Sphagnum troendelagicum</name>
    <dbReference type="NCBI Taxonomy" id="128251"/>
    <lineage>
        <taxon>Eukaryota</taxon>
        <taxon>Viridiplantae</taxon>
        <taxon>Streptophyta</taxon>
        <taxon>Embryophyta</taxon>
        <taxon>Bryophyta</taxon>
        <taxon>Sphagnophytina</taxon>
        <taxon>Sphagnopsida</taxon>
        <taxon>Sphagnales</taxon>
        <taxon>Sphagnaceae</taxon>
        <taxon>Sphagnum</taxon>
    </lineage>
</organism>
<sequence length="487" mass="57538">MEEAYVKKMLVEDARFQELKRSKEVEAASWVQRMATMNMAHERALQELIEAYEIKLEDQEVVIKNLYTDKEQLHLDFAEVRKQQEDDTDTEIEQQKAEYEKLLDQANSTVRQVMGENGILKKKFLEFQRDLDMAQDDLKEMSDQKKELYDIISCCERDIRTLQKDMYDKEDTIDEKDLRIYDLKRTNQELEKFKYVLDFKVKDLLNKIEPSQLEARHCKERMHRMEKELMRNHEHAQSKEVTMTRMKAKLNTAIHDKRRLTSANVKQEGIMKRFQLDYYELAQHMEDPRALQKACLELYEKYVADKISIAEVDIPLQKESFRQRDMLERKVKGLQHIVKKQMEKHQRNNLRLMQENVMLIKESNDLRREVRFRSTTVPKVKPRVEEVKRHSVETRKSVVVATHIQETIKLRAQVADLLEQLSNSNMRIQFLEELVDDQTDAPTHMTSLDALGLDVGQELNFHQKGMPGTTAEVIADGTAIDDDEESS</sequence>
<proteinExistence type="predicted"/>
<feature type="coiled-coil region" evidence="1">
    <location>
        <begin position="42"/>
        <end position="151"/>
    </location>
</feature>
<gene>
    <name evidence="2" type="ORF">CSSPTR1EN2_LOCUS3898</name>
</gene>
<dbReference type="PANTHER" id="PTHR32215:SF0">
    <property type="entry name" value="CILIA- AND FLAGELLA-ASSOCIATED PROTEIN 57"/>
    <property type="match status" value="1"/>
</dbReference>
<evidence type="ECO:0000313" key="3">
    <source>
        <dbReference type="Proteomes" id="UP001497512"/>
    </source>
</evidence>
<keyword evidence="3" id="KW-1185">Reference proteome</keyword>
<feature type="coiled-coil region" evidence="1">
    <location>
        <begin position="324"/>
        <end position="362"/>
    </location>
</feature>
<reference evidence="2" key="1">
    <citation type="submission" date="2024-02" db="EMBL/GenBank/DDBJ databases">
        <authorList>
            <consortium name="ELIXIR-Norway"/>
            <consortium name="Elixir Norway"/>
        </authorList>
    </citation>
    <scope>NUCLEOTIDE SEQUENCE</scope>
</reference>
<keyword evidence="1" id="KW-0175">Coiled coil</keyword>
<evidence type="ECO:0000313" key="2">
    <source>
        <dbReference type="EMBL" id="CAK9197285.1"/>
    </source>
</evidence>
<name>A0ABP0TIT0_9BRYO</name>
<dbReference type="PANTHER" id="PTHR32215">
    <property type="entry name" value="CILIA- AND FLAGELLA-ASSOCIATED PROTEIN 57"/>
    <property type="match status" value="1"/>
</dbReference>
<evidence type="ECO:0000256" key="1">
    <source>
        <dbReference type="SAM" id="Coils"/>
    </source>
</evidence>
<protein>
    <submittedName>
        <fullName evidence="2">Uncharacterized protein</fullName>
    </submittedName>
</protein>